<dbReference type="Gene3D" id="3.40.50.970">
    <property type="match status" value="2"/>
</dbReference>
<evidence type="ECO:0000256" key="3">
    <source>
        <dbReference type="ARBA" id="ARBA00023052"/>
    </source>
</evidence>
<organism evidence="8 9">
    <name type="scientific">Geoalkalibacter ferrihydriticus</name>
    <dbReference type="NCBI Taxonomy" id="392333"/>
    <lineage>
        <taxon>Bacteria</taxon>
        <taxon>Pseudomonadati</taxon>
        <taxon>Thermodesulfobacteriota</taxon>
        <taxon>Desulfuromonadia</taxon>
        <taxon>Desulfuromonadales</taxon>
        <taxon>Geoalkalibacteraceae</taxon>
        <taxon>Geoalkalibacter</taxon>
    </lineage>
</organism>
<dbReference type="InterPro" id="IPR029035">
    <property type="entry name" value="DHS-like_NAD/FAD-binding_dom"/>
</dbReference>
<evidence type="ECO:0000256" key="1">
    <source>
        <dbReference type="ARBA" id="ARBA00001964"/>
    </source>
</evidence>
<comment type="similarity">
    <text evidence="2 4">Belongs to the TPP enzyme family.</text>
</comment>
<evidence type="ECO:0000256" key="2">
    <source>
        <dbReference type="ARBA" id="ARBA00007812"/>
    </source>
</evidence>
<evidence type="ECO:0000259" key="7">
    <source>
        <dbReference type="Pfam" id="PF02776"/>
    </source>
</evidence>
<dbReference type="AlphaFoldDB" id="A0A1G9R7U6"/>
<dbReference type="InterPro" id="IPR011766">
    <property type="entry name" value="TPP_enzyme_TPP-bd"/>
</dbReference>
<dbReference type="FunFam" id="3.40.50.970:FF:000007">
    <property type="entry name" value="Acetolactate synthase"/>
    <property type="match status" value="1"/>
</dbReference>
<evidence type="ECO:0000259" key="6">
    <source>
        <dbReference type="Pfam" id="PF02775"/>
    </source>
</evidence>
<evidence type="ECO:0000313" key="9">
    <source>
        <dbReference type="Proteomes" id="UP000182146"/>
    </source>
</evidence>
<evidence type="ECO:0000259" key="5">
    <source>
        <dbReference type="Pfam" id="PF00205"/>
    </source>
</evidence>
<reference evidence="8 9" key="1">
    <citation type="submission" date="2016-10" db="EMBL/GenBank/DDBJ databases">
        <authorList>
            <person name="de Groot N.N."/>
        </authorList>
    </citation>
    <scope>NUCLEOTIDE SEQUENCE [LARGE SCALE GENOMIC DNA]</scope>
    <source>
        <strain evidence="8 9">DSM 17813</strain>
    </source>
</reference>
<dbReference type="GO" id="GO:0009097">
    <property type="term" value="P:isoleucine biosynthetic process"/>
    <property type="evidence" value="ECO:0007669"/>
    <property type="project" value="TreeGrafter"/>
</dbReference>
<dbReference type="Pfam" id="PF02775">
    <property type="entry name" value="TPP_enzyme_C"/>
    <property type="match status" value="1"/>
</dbReference>
<dbReference type="GO" id="GO:0000287">
    <property type="term" value="F:magnesium ion binding"/>
    <property type="evidence" value="ECO:0007669"/>
    <property type="project" value="InterPro"/>
</dbReference>
<dbReference type="InterPro" id="IPR029061">
    <property type="entry name" value="THDP-binding"/>
</dbReference>
<dbReference type="InterPro" id="IPR045229">
    <property type="entry name" value="TPP_enz"/>
</dbReference>
<proteinExistence type="inferred from homology"/>
<dbReference type="EMBL" id="FNGU01000004">
    <property type="protein sequence ID" value="SDM19356.1"/>
    <property type="molecule type" value="Genomic_DNA"/>
</dbReference>
<name>A0A1G9R7U6_9BACT</name>
<feature type="domain" description="Thiamine pyrophosphate enzyme N-terminal TPP-binding" evidence="7">
    <location>
        <begin position="24"/>
        <end position="136"/>
    </location>
</feature>
<dbReference type="GO" id="GO:0003984">
    <property type="term" value="F:acetolactate synthase activity"/>
    <property type="evidence" value="ECO:0007669"/>
    <property type="project" value="TreeGrafter"/>
</dbReference>
<dbReference type="Pfam" id="PF02776">
    <property type="entry name" value="TPP_enzyme_N"/>
    <property type="match status" value="1"/>
</dbReference>
<sequence length="585" mass="63281">MGDFRVSEIVDTPPVTEPARQPELGDLVVEYLEGIGVEYIFGVPGGAIEPLYNAMARSARRGGLRTIVARHEAGAAFMADGYARETGKLGVCCATTGPGATNLITGVASAYSDNIPMLVLTAQTALPQFGKRTLQESSCTAVNTVAMFQSCTRFSSLVSHRGQLEGKLLSAILATQGPPAGPAHLSIPMDVLASPRRLRADAYTPLFKSLFNSHDMTNQQAIDALYDAVAKSSRIVLVLGEDCGGAMSPITDFAEATNAHIVSGPAGKRWADHDHPRYHGVLGFGGHESAARTINCAEVDLILAVGTRMDELAFGKLGKSKAFQEKLIQIDVTAENFYLAPLAHLHVCGTIDTIFRALNERLQKEHRQRFRLVYARCAPHHLTLNEPEKFHSDAVPIKPQRLMRDLPIRFPASTRFIIDAGSCWAWSMHYLLPKSQGLYRIAMGFGAMGWGIGAAVGTAVGCPTEPVVCLTGDGSWLMSGQELTVAVMEKLPVIYVVLNDQALGTIKHGQRLGGAEPVGFELPPVDFAQMARAMGAVGLNIHTMEDFDNLDFDALCRRSGPTVLDVQIDPEEVQPMGFRMKTLER</sequence>
<dbReference type="InterPro" id="IPR000399">
    <property type="entry name" value="TPP-bd_CS"/>
</dbReference>
<accession>A0A1G9R7U6</accession>
<dbReference type="Proteomes" id="UP000182146">
    <property type="component" value="Unassembled WGS sequence"/>
</dbReference>
<evidence type="ECO:0000256" key="4">
    <source>
        <dbReference type="RuleBase" id="RU362132"/>
    </source>
</evidence>
<dbReference type="InterPro" id="IPR012001">
    <property type="entry name" value="Thiamin_PyroP_enz_TPP-bd_dom"/>
</dbReference>
<dbReference type="GO" id="GO:0050660">
    <property type="term" value="F:flavin adenine dinucleotide binding"/>
    <property type="evidence" value="ECO:0007669"/>
    <property type="project" value="TreeGrafter"/>
</dbReference>
<protein>
    <submittedName>
        <fullName evidence="8">Acetolactate synthase-1/2/3 large subunit</fullName>
    </submittedName>
</protein>
<feature type="domain" description="Thiamine pyrophosphate enzyme TPP-binding" evidence="6">
    <location>
        <begin position="419"/>
        <end position="566"/>
    </location>
</feature>
<dbReference type="Pfam" id="PF00205">
    <property type="entry name" value="TPP_enzyme_M"/>
    <property type="match status" value="1"/>
</dbReference>
<dbReference type="OrthoDB" id="2254214at2"/>
<keyword evidence="3 4" id="KW-0786">Thiamine pyrophosphate</keyword>
<dbReference type="RefSeq" id="WP_074669545.1">
    <property type="nucleotide sequence ID" value="NZ_FNGU01000004.1"/>
</dbReference>
<dbReference type="GO" id="GO:0009099">
    <property type="term" value="P:L-valine biosynthetic process"/>
    <property type="evidence" value="ECO:0007669"/>
    <property type="project" value="TreeGrafter"/>
</dbReference>
<dbReference type="Gene3D" id="3.40.50.1220">
    <property type="entry name" value="TPP-binding domain"/>
    <property type="match status" value="1"/>
</dbReference>
<dbReference type="CDD" id="cd00568">
    <property type="entry name" value="TPP_enzymes"/>
    <property type="match status" value="1"/>
</dbReference>
<dbReference type="STRING" id="392333.SAMN05660860_02057"/>
<dbReference type="PANTHER" id="PTHR18968">
    <property type="entry name" value="THIAMINE PYROPHOSPHATE ENZYMES"/>
    <property type="match status" value="1"/>
</dbReference>
<dbReference type="GO" id="GO:0005948">
    <property type="term" value="C:acetolactate synthase complex"/>
    <property type="evidence" value="ECO:0007669"/>
    <property type="project" value="TreeGrafter"/>
</dbReference>
<dbReference type="CDD" id="cd07035">
    <property type="entry name" value="TPP_PYR_POX_like"/>
    <property type="match status" value="1"/>
</dbReference>
<dbReference type="GO" id="GO:0030976">
    <property type="term" value="F:thiamine pyrophosphate binding"/>
    <property type="evidence" value="ECO:0007669"/>
    <property type="project" value="InterPro"/>
</dbReference>
<gene>
    <name evidence="8" type="ORF">SAMN05660860_02057</name>
</gene>
<dbReference type="SUPFAM" id="SSF52467">
    <property type="entry name" value="DHS-like NAD/FAD-binding domain"/>
    <property type="match status" value="1"/>
</dbReference>
<dbReference type="SUPFAM" id="SSF52518">
    <property type="entry name" value="Thiamin diphosphate-binding fold (THDP-binding)"/>
    <property type="match status" value="2"/>
</dbReference>
<evidence type="ECO:0000313" key="8">
    <source>
        <dbReference type="EMBL" id="SDM19356.1"/>
    </source>
</evidence>
<dbReference type="InterPro" id="IPR012000">
    <property type="entry name" value="Thiamin_PyroP_enz_cen_dom"/>
</dbReference>
<comment type="cofactor">
    <cofactor evidence="1">
        <name>thiamine diphosphate</name>
        <dbReference type="ChEBI" id="CHEBI:58937"/>
    </cofactor>
</comment>
<feature type="domain" description="Thiamine pyrophosphate enzyme central" evidence="5">
    <location>
        <begin position="222"/>
        <end position="358"/>
    </location>
</feature>
<dbReference type="PANTHER" id="PTHR18968:SF13">
    <property type="entry name" value="ACETOLACTATE SYNTHASE CATALYTIC SUBUNIT, MITOCHONDRIAL"/>
    <property type="match status" value="1"/>
</dbReference>
<dbReference type="PROSITE" id="PS00187">
    <property type="entry name" value="TPP_ENZYMES"/>
    <property type="match status" value="1"/>
</dbReference>